<dbReference type="EMBL" id="BAABCW010000014">
    <property type="protein sequence ID" value="GAA3515301.1"/>
    <property type="molecule type" value="Genomic_DNA"/>
</dbReference>
<evidence type="ECO:0000313" key="1">
    <source>
        <dbReference type="EMBL" id="GAA3515301.1"/>
    </source>
</evidence>
<gene>
    <name evidence="1" type="ORF">GCM10022393_31610</name>
</gene>
<dbReference type="Gene3D" id="2.60.120.260">
    <property type="entry name" value="Galactose-binding domain-like"/>
    <property type="match status" value="1"/>
</dbReference>
<dbReference type="InterPro" id="IPR021345">
    <property type="entry name" value="DUF2961"/>
</dbReference>
<keyword evidence="2" id="KW-1185">Reference proteome</keyword>
<name>A0ABP6USL9_9FLAO</name>
<sequence>MDSKKENLNKNISYTSLVNRLTDLKSLATLPGKGEKSEMWSSYDRKSKVDSVTGEFIEWSANNDGLRPQFIRKEGNNEVLAEMTGPGAIVRIWSASPKDGKVNIYIDGSDIPIVSEAFIDYFKPSIPAFNFPELVYETNAKGFNNYVPITYQKSCKIVAEPGWGQYFHFNYITFNKEALVESFNPNLNESAKSALTMVNTFFAEEMGKNPSALELETVTKDFNLKTNSKTTAFKLKGKGAIASLKAKIKVINPEKLDEVLRKTILEISWDGEDTPSVWSPIGDFFGSAPGYNNYKTLPMGMTDGWMYSYWYMPYLEGAEITLHNSSSETTAVSLEIGKEELKDDDKNYGRFHAKWHRDLEPIKKERWPDWLLLKTEGKGRFLGASLSLWNPKGGSNSNAGEGHYWWGEGDEKFFIDGENFPSTFGTGTEDYFGYAWCNPSIFEQAFHSQSIDNGNMGYQSVNRWQIIDNIPFQKSFDGYLEKYFANDWPTQYATVVYWYLDADGKDPIKPTPADELFGYEIPYKVFKQPNALEAENLMVIENSGGWLNTDEFVHESMYKTVSGHKILFWTAEKNKKNKLITEFETEKTGKYEVYATIIKQADGGVFKVKINNQNIKNINCKSSDDSKYTERIKLGTVNLVAGKQQIEFNVLKDDKFPQRMWIDYFEFVEL</sequence>
<protein>
    <recommendedName>
        <fullName evidence="3">DUF2961 domain-containing protein</fullName>
    </recommendedName>
</protein>
<dbReference type="Proteomes" id="UP001500459">
    <property type="component" value="Unassembled WGS sequence"/>
</dbReference>
<evidence type="ECO:0008006" key="3">
    <source>
        <dbReference type="Google" id="ProtNLM"/>
    </source>
</evidence>
<evidence type="ECO:0000313" key="2">
    <source>
        <dbReference type="Proteomes" id="UP001500459"/>
    </source>
</evidence>
<comment type="caution">
    <text evidence="1">The sequence shown here is derived from an EMBL/GenBank/DDBJ whole genome shotgun (WGS) entry which is preliminary data.</text>
</comment>
<accession>A0ABP6USL9</accession>
<dbReference type="Gene3D" id="2.60.120.1390">
    <property type="match status" value="2"/>
</dbReference>
<organism evidence="1 2">
    <name type="scientific">Aquimarina addita</name>
    <dbReference type="NCBI Taxonomy" id="870485"/>
    <lineage>
        <taxon>Bacteria</taxon>
        <taxon>Pseudomonadati</taxon>
        <taxon>Bacteroidota</taxon>
        <taxon>Flavobacteriia</taxon>
        <taxon>Flavobacteriales</taxon>
        <taxon>Flavobacteriaceae</taxon>
        <taxon>Aquimarina</taxon>
    </lineage>
</organism>
<dbReference type="Pfam" id="PF11175">
    <property type="entry name" value="DUF2961"/>
    <property type="match status" value="1"/>
</dbReference>
<reference evidence="2" key="1">
    <citation type="journal article" date="2019" name="Int. J. Syst. Evol. Microbiol.">
        <title>The Global Catalogue of Microorganisms (GCM) 10K type strain sequencing project: providing services to taxonomists for standard genome sequencing and annotation.</title>
        <authorList>
            <consortium name="The Broad Institute Genomics Platform"/>
            <consortium name="The Broad Institute Genome Sequencing Center for Infectious Disease"/>
            <person name="Wu L."/>
            <person name="Ma J."/>
        </authorList>
    </citation>
    <scope>NUCLEOTIDE SEQUENCE [LARGE SCALE GENOMIC DNA]</scope>
    <source>
        <strain evidence="2">JCM 17106</strain>
    </source>
</reference>
<proteinExistence type="predicted"/>